<dbReference type="PROSITE" id="PS50261">
    <property type="entry name" value="G_PROTEIN_RECEP_F2_4"/>
    <property type="match status" value="1"/>
</dbReference>
<evidence type="ECO:0000256" key="6">
    <source>
        <dbReference type="ARBA" id="ARBA00023136"/>
    </source>
</evidence>
<dbReference type="eggNOG" id="KOG4193">
    <property type="taxonomic scope" value="Eukaryota"/>
</dbReference>
<protein>
    <submittedName>
        <fullName evidence="16">Putative G-protein coupled receptor 113</fullName>
    </submittedName>
</protein>
<feature type="transmembrane region" description="Helical" evidence="11">
    <location>
        <begin position="687"/>
        <end position="709"/>
    </location>
</feature>
<dbReference type="Gene3D" id="1.20.1070.10">
    <property type="entry name" value="Rhodopsin 7-helix transmembrane proteins"/>
    <property type="match status" value="1"/>
</dbReference>
<comment type="subcellular location">
    <subcellularLocation>
        <location evidence="1">Membrane</location>
        <topology evidence="1">Multi-pass membrane protein</topology>
    </subcellularLocation>
</comment>
<dbReference type="PRINTS" id="PR00249">
    <property type="entry name" value="GPCRSECRETIN"/>
</dbReference>
<dbReference type="GO" id="GO:0004930">
    <property type="term" value="F:G protein-coupled receptor activity"/>
    <property type="evidence" value="ECO:0007669"/>
    <property type="project" value="UniProtKB-KW"/>
</dbReference>
<dbReference type="GO" id="GO:0007189">
    <property type="term" value="P:adenylate cyclase-activating G protein-coupled receptor signaling pathway"/>
    <property type="evidence" value="ECO:0007669"/>
    <property type="project" value="TreeGrafter"/>
</dbReference>
<dbReference type="OMA" id="YQWNASV"/>
<dbReference type="Pfam" id="PF02793">
    <property type="entry name" value="HRM"/>
    <property type="match status" value="1"/>
</dbReference>
<keyword evidence="9" id="KW-0325">Glycoprotein</keyword>
<dbReference type="InterPro" id="IPR051587">
    <property type="entry name" value="Adhesion_GPCR"/>
</dbReference>
<keyword evidence="6 11" id="KW-0472">Membrane</keyword>
<dbReference type="InterPro" id="IPR000203">
    <property type="entry name" value="GPS"/>
</dbReference>
<dbReference type="PANTHER" id="PTHR45813:SF2">
    <property type="entry name" value="ADHESION G-PROTEIN COUPLED RECEPTOR F3"/>
    <property type="match status" value="1"/>
</dbReference>
<sequence>MVCPAAPRLLLAVTLLLGSVVAPASQPVQGQAGGGPGQQLDRQSGAGESILVSVYVQLEFSDKTWPLDLALPPASAASSPRNLTGLSITTDCNVNHTGHSHCACRPGYQWSARLCSSSISCPSHRHNHRPCDCRIFSHPVPSYCQLLPPVPGNLSLNSQLQMPGDVLNLTLLTTQNATNPKWFLRRTESSKCIALRSGAQVSLSSHQGQASLSVSHPSHRWAGEYIIYFEAQGFIWKLQQEVKVPLQKAEVARFPDELSIACAASPGFQLSCCFPSTNLVYTAAWSPREGSQVSLIHRTGSQCLLLDVQHCPEANTTYTCVLESQGLDPLRRSVAVTIIRDGDIACPEDFSAVAWNVTKAGHVAQVPCPVNKAGTVKRLCGPDGAWGPVQHNCTDVGILALYDEARLLQAGQGKPDRRVPQILERLQERAEVTSSPSDLLKLLSTVEVLADVVAEVRTALTPSALKDLLTITDKVLDTNVSSLWTLAQAQEPSMGSDFLLAVETLARSLCPKDQPFSFSSSNVLLQSELLEPPLAGDYQISFSTQPPLWVRIPRYALTPLVHNGTSVSVTGLVLQNLDHLLPSNSRQGLGDLQYGTPGLVLVISIMADGKAFTQAEVIMDFGQTHGALHCVFWDHSLFQHVGGWSDSGCQAQAADDGLATQCICQHLTAFSTLMSRHTVPENPVLELLTQVGLGASILALLVCLTVYRLVWRAVVRNKVAFFRHAALLNMAICLLAADTWYLVGSVFLPGTQDLLCLATAFLCHFFYLGTFFWMLAQALLLAHQLLFVFHQLSKHLILSLMVILGYLCPLGFAGVTLGLYLPRGQYLREGQCWLDGKGSAVYTFVGPVLAIVGVNGLVLAMTVLKLLRPSLSEGPSVEKRQALLGVLKALLILTPIFGITWGLGLATMLEEASAIPHYIFVILNSSQGVFILWFGCLIDKKVQEALRKRFCHTRHPSSNISLRTGSLQLGKVVVTSPKIQSELFHGVGEQGQTHTIPPRRARAGIRLMGPGPGALHPSLLTLGKAGFFH</sequence>
<keyword evidence="8 16" id="KW-0675">Receptor</keyword>
<dbReference type="Gene3D" id="4.10.1240.10">
    <property type="entry name" value="GPCR, family 2, extracellular hormone receptor domain"/>
    <property type="match status" value="1"/>
</dbReference>
<dbReference type="GO" id="GO:0007166">
    <property type="term" value="P:cell surface receptor signaling pathway"/>
    <property type="evidence" value="ECO:0007669"/>
    <property type="project" value="InterPro"/>
</dbReference>
<dbReference type="InterPro" id="IPR001879">
    <property type="entry name" value="GPCR_2_extracellular_dom"/>
</dbReference>
<dbReference type="PROSITE" id="PS50221">
    <property type="entry name" value="GAIN_B"/>
    <property type="match status" value="1"/>
</dbReference>
<feature type="domain" description="G-protein coupled receptors family 2 profile 1" evidence="14">
    <location>
        <begin position="349"/>
        <end position="386"/>
    </location>
</feature>
<feature type="chain" id="PRO_5003475393" evidence="12">
    <location>
        <begin position="25"/>
        <end position="1029"/>
    </location>
</feature>
<comment type="similarity">
    <text evidence="2">Belongs to the G-protein coupled receptor 2 family. Adhesion G-protein coupled receptor (ADGR) subfamily.</text>
</comment>
<dbReference type="FunCoup" id="G5CBK5">
    <property type="interactions" value="2"/>
</dbReference>
<feature type="transmembrane region" description="Helical" evidence="11">
    <location>
        <begin position="885"/>
        <end position="909"/>
    </location>
</feature>
<name>G5CBK5_HETGA</name>
<keyword evidence="10" id="KW-0807">Transducer</keyword>
<keyword evidence="3 11" id="KW-0812">Transmembrane</keyword>
<feature type="transmembrane region" description="Helical" evidence="11">
    <location>
        <begin position="915"/>
        <end position="938"/>
    </location>
</feature>
<dbReference type="FunFam" id="1.20.1070.10:FF:000058">
    <property type="entry name" value="Adhesion G protein-coupled receptor F5"/>
    <property type="match status" value="1"/>
</dbReference>
<dbReference type="Pfam" id="PF25387">
    <property type="entry name" value="ADGRF3_N"/>
    <property type="match status" value="1"/>
</dbReference>
<dbReference type="EMBL" id="JH204772">
    <property type="protein sequence ID" value="EHB18911.1"/>
    <property type="molecule type" value="Genomic_DNA"/>
</dbReference>
<dbReference type="InterPro" id="IPR046338">
    <property type="entry name" value="GAIN_dom_sf"/>
</dbReference>
<feature type="signal peptide" evidence="12">
    <location>
        <begin position="1"/>
        <end position="24"/>
    </location>
</feature>
<dbReference type="GO" id="GO:0005886">
    <property type="term" value="C:plasma membrane"/>
    <property type="evidence" value="ECO:0007669"/>
    <property type="project" value="UniProtKB-SubCell"/>
</dbReference>
<accession>G5CBK5</accession>
<feature type="transmembrane region" description="Helical" evidence="11">
    <location>
        <begin position="796"/>
        <end position="821"/>
    </location>
</feature>
<dbReference type="InterPro" id="IPR036445">
    <property type="entry name" value="GPCR_2_extracell_dom_sf"/>
</dbReference>
<feature type="transmembrane region" description="Helical" evidence="11">
    <location>
        <begin position="721"/>
        <end position="742"/>
    </location>
</feature>
<evidence type="ECO:0000259" key="15">
    <source>
        <dbReference type="PROSITE" id="PS50261"/>
    </source>
</evidence>
<evidence type="ECO:0000256" key="3">
    <source>
        <dbReference type="ARBA" id="ARBA00022692"/>
    </source>
</evidence>
<evidence type="ECO:0000256" key="11">
    <source>
        <dbReference type="SAM" id="Phobius"/>
    </source>
</evidence>
<gene>
    <name evidence="16" type="ORF">GW7_17037</name>
</gene>
<keyword evidence="5" id="KW-0297">G-protein coupled receptor</keyword>
<evidence type="ECO:0000256" key="1">
    <source>
        <dbReference type="ARBA" id="ARBA00004141"/>
    </source>
</evidence>
<evidence type="ECO:0000256" key="4">
    <source>
        <dbReference type="ARBA" id="ARBA00022989"/>
    </source>
</evidence>
<keyword evidence="12" id="KW-0732">Signal</keyword>
<dbReference type="InterPro" id="IPR057400">
    <property type="entry name" value="ADGRF3/5_N"/>
</dbReference>
<evidence type="ECO:0000313" key="16">
    <source>
        <dbReference type="EMBL" id="EHB18911.1"/>
    </source>
</evidence>
<dbReference type="SMART" id="SM00303">
    <property type="entry name" value="GPS"/>
    <property type="match status" value="1"/>
</dbReference>
<dbReference type="InterPro" id="IPR057244">
    <property type="entry name" value="GAIN_B"/>
</dbReference>
<keyword evidence="7" id="KW-1015">Disulfide bond</keyword>
<dbReference type="InParanoid" id="G5CBK5"/>
<evidence type="ECO:0000256" key="5">
    <source>
        <dbReference type="ARBA" id="ARBA00023040"/>
    </source>
</evidence>
<dbReference type="PANTHER" id="PTHR45813">
    <property type="entry name" value="IG-LIKE DOMAIN-CONTAINING PROTEIN"/>
    <property type="match status" value="1"/>
</dbReference>
<dbReference type="Pfam" id="PF01825">
    <property type="entry name" value="GPS"/>
    <property type="match status" value="1"/>
</dbReference>
<dbReference type="PROSITE" id="PS50227">
    <property type="entry name" value="G_PROTEIN_RECEP_F2_3"/>
    <property type="match status" value="1"/>
</dbReference>
<dbReference type="InterPro" id="IPR056274">
    <property type="entry name" value="Ig_ADGRF3"/>
</dbReference>
<dbReference type="Pfam" id="PF00002">
    <property type="entry name" value="7tm_2"/>
    <property type="match status" value="1"/>
</dbReference>
<dbReference type="InterPro" id="IPR017981">
    <property type="entry name" value="GPCR_2-like_7TM"/>
</dbReference>
<dbReference type="InterPro" id="IPR000832">
    <property type="entry name" value="GPCR_2_secretin-like"/>
</dbReference>
<dbReference type="Gene3D" id="2.60.220.50">
    <property type="match status" value="1"/>
</dbReference>
<evidence type="ECO:0000259" key="13">
    <source>
        <dbReference type="PROSITE" id="PS50221"/>
    </source>
</evidence>
<feature type="domain" description="G-protein coupled receptors family 2 profile 2" evidence="15">
    <location>
        <begin position="685"/>
        <end position="939"/>
    </location>
</feature>
<dbReference type="AlphaFoldDB" id="G5CBK5"/>
<evidence type="ECO:0000256" key="7">
    <source>
        <dbReference type="ARBA" id="ARBA00023157"/>
    </source>
</evidence>
<evidence type="ECO:0000256" key="12">
    <source>
        <dbReference type="SAM" id="SignalP"/>
    </source>
</evidence>
<organism evidence="16 17">
    <name type="scientific">Heterocephalus glaber</name>
    <name type="common">Naked mole rat</name>
    <dbReference type="NCBI Taxonomy" id="10181"/>
    <lineage>
        <taxon>Eukaryota</taxon>
        <taxon>Metazoa</taxon>
        <taxon>Chordata</taxon>
        <taxon>Craniata</taxon>
        <taxon>Vertebrata</taxon>
        <taxon>Euteleostomi</taxon>
        <taxon>Mammalia</taxon>
        <taxon>Eutheria</taxon>
        <taxon>Euarchontoglires</taxon>
        <taxon>Glires</taxon>
        <taxon>Rodentia</taxon>
        <taxon>Hystricomorpha</taxon>
        <taxon>Bathyergidae</taxon>
        <taxon>Heterocephalus</taxon>
    </lineage>
</organism>
<feature type="transmembrane region" description="Helical" evidence="11">
    <location>
        <begin position="841"/>
        <end position="864"/>
    </location>
</feature>
<reference evidence="16 17" key="1">
    <citation type="journal article" date="2011" name="Nature">
        <title>Genome sequencing reveals insights into physiology and longevity of the naked mole rat.</title>
        <authorList>
            <person name="Kim E.B."/>
            <person name="Fang X."/>
            <person name="Fushan A.A."/>
            <person name="Huang Z."/>
            <person name="Lobanov A.V."/>
            <person name="Han L."/>
            <person name="Marino S.M."/>
            <person name="Sun X."/>
            <person name="Turanov A.A."/>
            <person name="Yang P."/>
            <person name="Yim S.H."/>
            <person name="Zhao X."/>
            <person name="Kasaikina M.V."/>
            <person name="Stoletzki N."/>
            <person name="Peng C."/>
            <person name="Polak P."/>
            <person name="Xiong Z."/>
            <person name="Kiezun A."/>
            <person name="Zhu Y."/>
            <person name="Chen Y."/>
            <person name="Kryukov G.V."/>
            <person name="Zhang Q."/>
            <person name="Peshkin L."/>
            <person name="Yang L."/>
            <person name="Bronson R.T."/>
            <person name="Buffenstein R."/>
            <person name="Wang B."/>
            <person name="Han C."/>
            <person name="Li Q."/>
            <person name="Chen L."/>
            <person name="Zhao W."/>
            <person name="Sunyaev S.R."/>
            <person name="Park T.J."/>
            <person name="Zhang G."/>
            <person name="Wang J."/>
            <person name="Gladyshev V.N."/>
        </authorList>
    </citation>
    <scope>NUCLEOTIDE SEQUENCE [LARGE SCALE GENOMIC DNA]</scope>
</reference>
<keyword evidence="4 11" id="KW-1133">Transmembrane helix</keyword>
<evidence type="ECO:0000256" key="9">
    <source>
        <dbReference type="ARBA" id="ARBA00023180"/>
    </source>
</evidence>
<feature type="domain" description="GAIN-B" evidence="13">
    <location>
        <begin position="514"/>
        <end position="680"/>
    </location>
</feature>
<dbReference type="Proteomes" id="UP000006813">
    <property type="component" value="Unassembled WGS sequence"/>
</dbReference>
<evidence type="ECO:0000259" key="14">
    <source>
        <dbReference type="PROSITE" id="PS50227"/>
    </source>
</evidence>
<evidence type="ECO:0000256" key="10">
    <source>
        <dbReference type="ARBA" id="ARBA00023224"/>
    </source>
</evidence>
<dbReference type="Pfam" id="PF24528">
    <property type="entry name" value="Ig_ADGRF3"/>
    <property type="match status" value="1"/>
</dbReference>
<dbReference type="SUPFAM" id="SSF111418">
    <property type="entry name" value="Hormone receptor domain"/>
    <property type="match status" value="1"/>
</dbReference>
<evidence type="ECO:0000256" key="8">
    <source>
        <dbReference type="ARBA" id="ARBA00023170"/>
    </source>
</evidence>
<evidence type="ECO:0000313" key="17">
    <source>
        <dbReference type="Proteomes" id="UP000006813"/>
    </source>
</evidence>
<proteinExistence type="inferred from homology"/>
<evidence type="ECO:0000256" key="2">
    <source>
        <dbReference type="ARBA" id="ARBA00007343"/>
    </source>
</evidence>